<feature type="transmembrane region" description="Helical" evidence="2">
    <location>
        <begin position="374"/>
        <end position="393"/>
    </location>
</feature>
<feature type="region of interest" description="Disordered" evidence="1">
    <location>
        <begin position="312"/>
        <end position="334"/>
    </location>
</feature>
<evidence type="ECO:0000256" key="2">
    <source>
        <dbReference type="SAM" id="Phobius"/>
    </source>
</evidence>
<sequence length="448" mass="50492">MDLAAISARLQQIPASDSRELDRVCEEVAEAFLEAGREPSFDVGSADFAADAFLICADRYWRRRFLRLPNVRTAAACATWLMAHVARDSRTEVLEKWSLGYAFITREHGESSGELSEATEEIVAADTASGDVAYFATLYHAGKLRANFQHDELRQFLESSLLALAAGAHRRTPLFVALRAFAAFGSESITTAHAVSLLDEAWNSPERTRHVVDICLNGIQMGLPFDDQGELLRSHAQEAVRDHPLDHMFRFRLASAQHMCSDHDEALGSITTALRLLPAIGTRISHELLQQQYLKKRDEILEGRLRARLDAEQRQRMEEREAEHQRRTVELEQRHEQRWQELEAELRRDRDRQEQAQRELVESTRAATVRAMELVALFAAVIAFAVGSLQVTLNGDMSLHDRAWLIAELGGGLLVFAFVITGGTWYVTRTRPARRPDRTGTGTGQDQH</sequence>
<protein>
    <submittedName>
        <fullName evidence="3">Uncharacterized protein</fullName>
    </submittedName>
</protein>
<evidence type="ECO:0000256" key="1">
    <source>
        <dbReference type="SAM" id="MobiDB-lite"/>
    </source>
</evidence>
<keyword evidence="2" id="KW-1133">Transmembrane helix</keyword>
<dbReference type="RefSeq" id="WP_282543263.1">
    <property type="nucleotide sequence ID" value="NZ_JASCIQ010000015.1"/>
</dbReference>
<gene>
    <name evidence="3" type="ORF">QIS96_16010</name>
</gene>
<feature type="transmembrane region" description="Helical" evidence="2">
    <location>
        <begin position="405"/>
        <end position="428"/>
    </location>
</feature>
<name>A0ABT6SBZ5_9ACTN</name>
<evidence type="ECO:0000313" key="3">
    <source>
        <dbReference type="EMBL" id="MDI3405319.1"/>
    </source>
</evidence>
<dbReference type="EMBL" id="JASCIQ010000015">
    <property type="protein sequence ID" value="MDI3405319.1"/>
    <property type="molecule type" value="Genomic_DNA"/>
</dbReference>
<keyword evidence="4" id="KW-1185">Reference proteome</keyword>
<comment type="caution">
    <text evidence="3">The sequence shown here is derived from an EMBL/GenBank/DDBJ whole genome shotgun (WGS) entry which is preliminary data.</text>
</comment>
<dbReference type="Proteomes" id="UP001223978">
    <property type="component" value="Unassembled WGS sequence"/>
</dbReference>
<keyword evidence="2" id="KW-0472">Membrane</keyword>
<organism evidence="3 4">
    <name type="scientific">Streptomyces cavernicola</name>
    <dbReference type="NCBI Taxonomy" id="3043613"/>
    <lineage>
        <taxon>Bacteria</taxon>
        <taxon>Bacillati</taxon>
        <taxon>Actinomycetota</taxon>
        <taxon>Actinomycetes</taxon>
        <taxon>Kitasatosporales</taxon>
        <taxon>Streptomycetaceae</taxon>
        <taxon>Streptomyces</taxon>
    </lineage>
</organism>
<keyword evidence="2" id="KW-0812">Transmembrane</keyword>
<proteinExistence type="predicted"/>
<accession>A0ABT6SBZ5</accession>
<reference evidence="3 4" key="1">
    <citation type="submission" date="2023-05" db="EMBL/GenBank/DDBJ databases">
        <title>Draft genome sequence of Streptomyces sp. B-S-A6 isolated from a cave soil in Thailand.</title>
        <authorList>
            <person name="Chamroensaksri N."/>
            <person name="Muangham S."/>
        </authorList>
    </citation>
    <scope>NUCLEOTIDE SEQUENCE [LARGE SCALE GENOMIC DNA]</scope>
    <source>
        <strain evidence="3 4">B-S-A6</strain>
    </source>
</reference>
<evidence type="ECO:0000313" key="4">
    <source>
        <dbReference type="Proteomes" id="UP001223978"/>
    </source>
</evidence>